<dbReference type="InterPro" id="IPR036616">
    <property type="entry name" value="Poly(ADP-ribose)pol_reg_dom_sf"/>
</dbReference>
<dbReference type="CDD" id="cd07997">
    <property type="entry name" value="WGR_PARP"/>
    <property type="match status" value="1"/>
</dbReference>
<dbReference type="GO" id="GO:0003677">
    <property type="term" value="F:DNA binding"/>
    <property type="evidence" value="ECO:0007669"/>
    <property type="project" value="UniProtKB-KW"/>
</dbReference>
<dbReference type="PANTHER" id="PTHR10459">
    <property type="entry name" value="DNA LIGASE"/>
    <property type="match status" value="1"/>
</dbReference>
<dbReference type="Pfam" id="PF00644">
    <property type="entry name" value="PARP"/>
    <property type="match status" value="1"/>
</dbReference>
<evidence type="ECO:0000256" key="16">
    <source>
        <dbReference type="SAM" id="MobiDB-lite"/>
    </source>
</evidence>
<dbReference type="WBParaSite" id="PDA_v2.g6523.t1">
    <property type="protein sequence ID" value="PDA_v2.g6523.t1"/>
    <property type="gene ID" value="PDA_v2.g6523"/>
</dbReference>
<dbReference type="PROSITE" id="PS00347">
    <property type="entry name" value="ZF_PARP_1"/>
    <property type="match status" value="1"/>
</dbReference>
<dbReference type="Pfam" id="PF02877">
    <property type="entry name" value="PARP_reg"/>
    <property type="match status" value="1"/>
</dbReference>
<proteinExistence type="inferred from homology"/>
<evidence type="ECO:0000256" key="5">
    <source>
        <dbReference type="ARBA" id="ARBA00022723"/>
    </source>
</evidence>
<dbReference type="InterPro" id="IPR012982">
    <property type="entry name" value="PARP1-like_PADR1_Zn_ribbon"/>
</dbReference>
<keyword evidence="21" id="KW-1185">Reference proteome</keyword>
<dbReference type="PANTHER" id="PTHR10459:SF60">
    <property type="entry name" value="POLY [ADP-RIBOSE] POLYMERASE 2"/>
    <property type="match status" value="1"/>
</dbReference>
<dbReference type="GO" id="GO:0070212">
    <property type="term" value="P:protein poly-ADP-ribosylation"/>
    <property type="evidence" value="ECO:0007669"/>
    <property type="project" value="TreeGrafter"/>
</dbReference>
<evidence type="ECO:0000256" key="11">
    <source>
        <dbReference type="ARBA" id="ARBA00023125"/>
    </source>
</evidence>
<sequence>MSSIDSSFGVDYAITEKSWCKECKQPIPKNELRMSFRAPSDVHGGAENNWFHFHCFWDIAAKDEQIYERNIYRIELLKWNDQEKIRQKIAESKDLLNSSNPSSSKSQLKYEEANKKRKSLEAVSIPEKKQKLDNSSSGLQAKLKEQTNTYCHIRDELTETLSVEEAIQFLKANHRFKRKNDGDREVFEQLTDCIVFGVPARCTKCPNGVLFYCPSQHTYRCNGKTSAYASCQYRDRNPTRIPLKVPLGFDRSQLFFKLPDFSKIQERCYSPGLDFVGMITPVSSPLIEKYKKRLSLPESIEKPFVKNGCTIDGRAYFAKYSSMFTDTDGTLYQADLVFSDISLNLNNFYKLQLLKHDKNEEYYLLICWGRIGTPGLFKPECFNEDIDRAKKEFKRIFFAKTRNLWENRKTFVKHPYFHDFIEMEVVEKNCNKFQSFDVNTSKSKLPVPIKELIGSLFDIKIMKESLMAMNIDLQKMPLGKISKTNIMEAMSILKQLESYICDGASSTLILELSNHFYTLIPHACVSQAPPLLKHDKIIHEKTQLLIDLFQIEVAFSFIDDNDSQNDEKEADPIDKYYEKLHCKVEVLPTDSPEFEIIQSYLFQNHAPTHTEYFLEIIEVFKIEREGEEARFKRNIGNRNLLWHGSKTSNFAGILSQGLRIAPPEAPANGYMFGKGIYFADMVSKSANYCGITDGEGYLLLSEVALGQIQEERHSNDQINKPSKGKSSVKGLGQIVPNKLRHKVTKDGINVPIGEPIVRKNGFRSYPLLYNEYIVYDEAQVRMKYLIKAKFNSK</sequence>
<dbReference type="InterPro" id="IPR012317">
    <property type="entry name" value="Poly(ADP-ribose)pol_cat_dom"/>
</dbReference>
<keyword evidence="6" id="KW-0677">Repeat</keyword>
<feature type="region of interest" description="Disordered" evidence="16">
    <location>
        <begin position="119"/>
        <end position="138"/>
    </location>
</feature>
<name>A0A914QSM5_9BILA</name>
<keyword evidence="12" id="KW-0539">Nucleus</keyword>
<evidence type="ECO:0000256" key="3">
    <source>
        <dbReference type="ARBA" id="ARBA00022679"/>
    </source>
</evidence>
<keyword evidence="11" id="KW-0238">DNA-binding</keyword>
<evidence type="ECO:0000259" key="19">
    <source>
        <dbReference type="PROSITE" id="PS51060"/>
    </source>
</evidence>
<evidence type="ECO:0000313" key="21">
    <source>
        <dbReference type="Proteomes" id="UP000887578"/>
    </source>
</evidence>
<keyword evidence="8" id="KW-0863">Zinc-finger</keyword>
<dbReference type="InterPro" id="IPR001510">
    <property type="entry name" value="Znf_PARP"/>
</dbReference>
<evidence type="ECO:0000256" key="4">
    <source>
        <dbReference type="ARBA" id="ARBA00022695"/>
    </source>
</evidence>
<evidence type="ECO:0000256" key="15">
    <source>
        <dbReference type="RuleBase" id="RU362114"/>
    </source>
</evidence>
<keyword evidence="5" id="KW-0479">Metal-binding</keyword>
<dbReference type="EC" id="2.4.2.-" evidence="15"/>
<dbReference type="GO" id="GO:1990404">
    <property type="term" value="F:NAD+-protein mono-ADP-ribosyltransferase activity"/>
    <property type="evidence" value="ECO:0007669"/>
    <property type="project" value="TreeGrafter"/>
</dbReference>
<comment type="subcellular location">
    <subcellularLocation>
        <location evidence="1">Nucleus</location>
    </subcellularLocation>
</comment>
<evidence type="ECO:0000256" key="9">
    <source>
        <dbReference type="ARBA" id="ARBA00022833"/>
    </source>
</evidence>
<dbReference type="AlphaFoldDB" id="A0A914QSM5"/>
<dbReference type="InterPro" id="IPR049296">
    <property type="entry name" value="PARP1-like_PADR1_N"/>
</dbReference>
<feature type="domain" description="PARP-type" evidence="17">
    <location>
        <begin position="8"/>
        <end position="93"/>
    </location>
</feature>
<dbReference type="FunFam" id="1.20.142.10:FF:000002">
    <property type="entry name" value="Poly [ADP-ribose] polymerase"/>
    <property type="match status" value="1"/>
</dbReference>
<dbReference type="InterPro" id="IPR036957">
    <property type="entry name" value="Znf_PARP_sf"/>
</dbReference>
<dbReference type="Gene3D" id="1.20.142.10">
    <property type="entry name" value="Poly(ADP-ribose) polymerase, regulatory domain"/>
    <property type="match status" value="1"/>
</dbReference>
<dbReference type="SMART" id="SM01336">
    <property type="entry name" value="zf-PARP"/>
    <property type="match status" value="1"/>
</dbReference>
<evidence type="ECO:0000256" key="6">
    <source>
        <dbReference type="ARBA" id="ARBA00022737"/>
    </source>
</evidence>
<dbReference type="GO" id="GO:0016779">
    <property type="term" value="F:nucleotidyltransferase activity"/>
    <property type="evidence" value="ECO:0007669"/>
    <property type="project" value="UniProtKB-KW"/>
</dbReference>
<dbReference type="SMART" id="SM01335">
    <property type="entry name" value="PADR1"/>
    <property type="match status" value="1"/>
</dbReference>
<dbReference type="SUPFAM" id="SSF142921">
    <property type="entry name" value="WGR domain-like"/>
    <property type="match status" value="1"/>
</dbReference>
<dbReference type="InterPro" id="IPR050800">
    <property type="entry name" value="ARTD/PARP"/>
</dbReference>
<dbReference type="PROSITE" id="PS52007">
    <property type="entry name" value="PADR1"/>
    <property type="match status" value="1"/>
</dbReference>
<dbReference type="PROSITE" id="PS51977">
    <property type="entry name" value="WGR"/>
    <property type="match status" value="1"/>
</dbReference>
<dbReference type="Gene3D" id="3.90.640.80">
    <property type="match status" value="1"/>
</dbReference>
<feature type="domain" description="WGR" evidence="20">
    <location>
        <begin position="320"/>
        <end position="418"/>
    </location>
</feature>
<keyword evidence="4" id="KW-0548">Nucleotidyltransferase</keyword>
<dbReference type="PROSITE" id="PS51060">
    <property type="entry name" value="PARP_ALPHA_HD"/>
    <property type="match status" value="1"/>
</dbReference>
<feature type="domain" description="PARP alpha-helical" evidence="19">
    <location>
        <begin position="442"/>
        <end position="559"/>
    </location>
</feature>
<evidence type="ECO:0000256" key="12">
    <source>
        <dbReference type="ARBA" id="ARBA00023242"/>
    </source>
</evidence>
<comment type="similarity">
    <text evidence="13">Belongs to the ARTD/PARP family.</text>
</comment>
<evidence type="ECO:0000256" key="2">
    <source>
        <dbReference type="ARBA" id="ARBA00022676"/>
    </source>
</evidence>
<dbReference type="InterPro" id="IPR036930">
    <property type="entry name" value="WGR_dom_sf"/>
</dbReference>
<dbReference type="Gene3D" id="3.90.228.10">
    <property type="match status" value="1"/>
</dbReference>
<evidence type="ECO:0000256" key="8">
    <source>
        <dbReference type="ARBA" id="ARBA00022771"/>
    </source>
</evidence>
<dbReference type="Proteomes" id="UP000887578">
    <property type="component" value="Unplaced"/>
</dbReference>
<keyword evidence="10 15" id="KW-0520">NAD</keyword>
<accession>A0A914QSM5</accession>
<protein>
    <recommendedName>
        <fullName evidence="15">Poly [ADP-ribose] polymerase</fullName>
        <shortName evidence="15">PARP</shortName>
        <ecNumber evidence="15">2.4.2.-</ecNumber>
    </recommendedName>
</protein>
<dbReference type="Pfam" id="PF00645">
    <property type="entry name" value="zf-PARP"/>
    <property type="match status" value="1"/>
</dbReference>
<evidence type="ECO:0000256" key="14">
    <source>
        <dbReference type="ARBA" id="ARBA00033987"/>
    </source>
</evidence>
<dbReference type="FunFam" id="3.90.228.10:FF:000002">
    <property type="entry name" value="Poly [ADP-ribose] polymerase"/>
    <property type="match status" value="1"/>
</dbReference>
<dbReference type="GO" id="GO:0003950">
    <property type="term" value="F:NAD+ poly-ADP-ribosyltransferase activity"/>
    <property type="evidence" value="ECO:0007669"/>
    <property type="project" value="UniProtKB-UniRule"/>
</dbReference>
<evidence type="ECO:0000259" key="18">
    <source>
        <dbReference type="PROSITE" id="PS51059"/>
    </source>
</evidence>
<organism evidence="21 22">
    <name type="scientific">Panagrolaimus davidi</name>
    <dbReference type="NCBI Taxonomy" id="227884"/>
    <lineage>
        <taxon>Eukaryota</taxon>
        <taxon>Metazoa</taxon>
        <taxon>Ecdysozoa</taxon>
        <taxon>Nematoda</taxon>
        <taxon>Chromadorea</taxon>
        <taxon>Rhabditida</taxon>
        <taxon>Tylenchina</taxon>
        <taxon>Panagrolaimomorpha</taxon>
        <taxon>Panagrolaimoidea</taxon>
        <taxon>Panagrolaimidae</taxon>
        <taxon>Panagrolaimus</taxon>
    </lineage>
</organism>
<dbReference type="GO" id="GO:0006302">
    <property type="term" value="P:double-strand break repair"/>
    <property type="evidence" value="ECO:0007669"/>
    <property type="project" value="TreeGrafter"/>
</dbReference>
<dbReference type="Pfam" id="PF08063">
    <property type="entry name" value="Zn_ribbon_PADR1"/>
    <property type="match status" value="1"/>
</dbReference>
<evidence type="ECO:0000259" key="17">
    <source>
        <dbReference type="PROSITE" id="PS50064"/>
    </source>
</evidence>
<feature type="domain" description="PARP catalytic" evidence="18">
    <location>
        <begin position="571"/>
        <end position="793"/>
    </location>
</feature>
<dbReference type="InterPro" id="IPR004102">
    <property type="entry name" value="Poly(ADP-ribose)pol_reg_dom"/>
</dbReference>
<dbReference type="GO" id="GO:0005730">
    <property type="term" value="C:nucleolus"/>
    <property type="evidence" value="ECO:0007669"/>
    <property type="project" value="TreeGrafter"/>
</dbReference>
<evidence type="ECO:0000256" key="13">
    <source>
        <dbReference type="ARBA" id="ARBA00024347"/>
    </source>
</evidence>
<dbReference type="SUPFAM" id="SSF56399">
    <property type="entry name" value="ADP-ribosylation"/>
    <property type="match status" value="1"/>
</dbReference>
<evidence type="ECO:0000256" key="10">
    <source>
        <dbReference type="ARBA" id="ARBA00023027"/>
    </source>
</evidence>
<dbReference type="Gene3D" id="3.30.1740.10">
    <property type="entry name" value="Zinc finger, PARP-type"/>
    <property type="match status" value="1"/>
</dbReference>
<dbReference type="InterPro" id="IPR008893">
    <property type="entry name" value="WGR_domain"/>
</dbReference>
<evidence type="ECO:0000259" key="20">
    <source>
        <dbReference type="PROSITE" id="PS51977"/>
    </source>
</evidence>
<evidence type="ECO:0000256" key="1">
    <source>
        <dbReference type="ARBA" id="ARBA00004123"/>
    </source>
</evidence>
<dbReference type="Pfam" id="PF05406">
    <property type="entry name" value="WGR"/>
    <property type="match status" value="1"/>
</dbReference>
<reference evidence="22" key="1">
    <citation type="submission" date="2022-11" db="UniProtKB">
        <authorList>
            <consortium name="WormBaseParasite"/>
        </authorList>
    </citation>
    <scope>IDENTIFICATION</scope>
</reference>
<dbReference type="CDD" id="cd01437">
    <property type="entry name" value="parp_like"/>
    <property type="match status" value="1"/>
</dbReference>
<dbReference type="PROSITE" id="PS50064">
    <property type="entry name" value="ZF_PARP_2"/>
    <property type="match status" value="1"/>
</dbReference>
<dbReference type="SMART" id="SM00773">
    <property type="entry name" value="WGR"/>
    <property type="match status" value="1"/>
</dbReference>
<dbReference type="SUPFAM" id="SSF47587">
    <property type="entry name" value="Domain of poly(ADP-ribose) polymerase"/>
    <property type="match status" value="1"/>
</dbReference>
<keyword evidence="9" id="KW-0862">Zinc</keyword>
<dbReference type="GO" id="GO:0008270">
    <property type="term" value="F:zinc ion binding"/>
    <property type="evidence" value="ECO:0007669"/>
    <property type="project" value="UniProtKB-KW"/>
</dbReference>
<keyword evidence="3 15" id="KW-0808">Transferase</keyword>
<keyword evidence="2 15" id="KW-0328">Glycosyltransferase</keyword>
<evidence type="ECO:0000313" key="22">
    <source>
        <dbReference type="WBParaSite" id="PDA_v2.g6523.t1"/>
    </source>
</evidence>
<dbReference type="Pfam" id="PF21728">
    <property type="entry name" value="PADR1_N"/>
    <property type="match status" value="1"/>
</dbReference>
<keyword evidence="7" id="KW-0013">ADP-ribosylation</keyword>
<evidence type="ECO:0000256" key="7">
    <source>
        <dbReference type="ARBA" id="ARBA00022765"/>
    </source>
</evidence>
<dbReference type="PROSITE" id="PS51059">
    <property type="entry name" value="PARP_CATALYTIC"/>
    <property type="match status" value="1"/>
</dbReference>
<dbReference type="SUPFAM" id="SSF57716">
    <property type="entry name" value="Glucocorticoid receptor-like (DNA-binding domain)"/>
    <property type="match status" value="1"/>
</dbReference>
<comment type="catalytic activity">
    <reaction evidence="14">
        <text>NAD(+) + (ADP-D-ribosyl)n-acceptor = nicotinamide + (ADP-D-ribosyl)n+1-acceptor + H(+).</text>
        <dbReference type="EC" id="2.4.2.30"/>
    </reaction>
</comment>